<evidence type="ECO:0000256" key="3">
    <source>
        <dbReference type="ARBA" id="ARBA00022470"/>
    </source>
</evidence>
<dbReference type="InterPro" id="IPR020991">
    <property type="entry name" value="Connector_podovirus"/>
</dbReference>
<dbReference type="EMBL" id="AB983711">
    <property type="protein sequence ID" value="BAP34922.1"/>
    <property type="molecule type" value="Genomic_DNA"/>
</dbReference>
<keyword evidence="9" id="KW-0231">Viral genome packaging</keyword>
<proteinExistence type="predicted"/>
<dbReference type="Pfam" id="PF12236">
    <property type="entry name" value="Head-tail_con"/>
    <property type="match status" value="1"/>
</dbReference>
<dbReference type="RefSeq" id="YP_009218120.1">
    <property type="nucleotide sequence ID" value="NC_029007.1"/>
</dbReference>
<keyword evidence="7" id="KW-0118">Viral capsid assembly</keyword>
<evidence type="ECO:0000313" key="13">
    <source>
        <dbReference type="Proteomes" id="UP000203427"/>
    </source>
</evidence>
<evidence type="ECO:0000256" key="8">
    <source>
        <dbReference type="ARBA" id="ARBA00023009"/>
    </source>
</evidence>
<comment type="function">
    <text evidence="1">Forms the portal vertex of the capsid. This portal plays critical roles in head assembly, genome packaging, neck/tail attachment, and genome ejection. The portal protein multimerizes as a single ring-shaped homododecamer arranged around a central channel.</text>
</comment>
<feature type="compositionally biased region" description="Low complexity" evidence="11">
    <location>
        <begin position="491"/>
        <end position="504"/>
    </location>
</feature>
<evidence type="ECO:0000256" key="7">
    <source>
        <dbReference type="ARBA" id="ARBA00022950"/>
    </source>
</evidence>
<comment type="subcellular location">
    <subcellularLocation>
        <location evidence="2">Virion</location>
    </subcellularLocation>
</comment>
<name>A0A077KTK0_9CAUD</name>
<evidence type="ECO:0000256" key="11">
    <source>
        <dbReference type="SAM" id="MobiDB-lite"/>
    </source>
</evidence>
<keyword evidence="4" id="KW-1162">Viral penetration into host cytoplasm</keyword>
<dbReference type="KEGG" id="vg:26644296"/>
<protein>
    <submittedName>
        <fullName evidence="12">Putative head portal-like protein</fullName>
    </submittedName>
</protein>
<keyword evidence="10" id="KW-1160">Virus entry into host cell</keyword>
<dbReference type="OrthoDB" id="5112at10239"/>
<keyword evidence="5" id="KW-1188">Viral release from host cell</keyword>
<dbReference type="GO" id="GO:0099002">
    <property type="term" value="P:symbiont genome ejection through host cell envelope, short tail mechanism"/>
    <property type="evidence" value="ECO:0007669"/>
    <property type="project" value="UniProtKB-KW"/>
</dbReference>
<sequence length="519" mass="57622">MRKIAYLYQAEEGKRASFLLRCQRYASLTLPQICTPDGYDELSQALQTDYQSVGAQGVNNLANKLMLALFAPSRPFFRLDIPDSIKKQLQNVDQTELQNALAMSEKNAVKRLDGSGSRPKLYEAMKHLIITGNALMILPEVKGGKVTREMRIIGIKKFVVKRNQEGRVVGLIIKEKLPFDELTPKVKAYLQQANYGRYGRYDLTWNEHCDDVDHYTSLQWDGKDYWMKQAVDETDLPDREFGGKYTDDTNPYRVLTWDLADENNYGTGLVEQCEGDLAAVSTMSEAVLKAAVLASEFRWLVNPAGITKPEDFMQSPNGAALPGVKGDVELIAAAGNTTNLQTIDAINSGYINRLGRSFLMSGAVIRDAERVTAEEVRIQAQELETSLGGVYSRLAIDFQRPIAFWLIRVEGVDLGKAKLEPVIVTGLDALSRNGDVEQIRLFFNDLAGIAALPPQVQGRLKLSPLMNILASARGLNPNDYVMSDDEFQQQQQDAMQQQMAADAAPGMAIEATKQGAQPQ</sequence>
<organism evidence="12 13">
    <name type="scientific">Ralstonia phage RSJ5</name>
    <dbReference type="NCBI Taxonomy" id="1538364"/>
    <lineage>
        <taxon>Viruses</taxon>
        <taxon>Duplodnaviria</taxon>
        <taxon>Heunggongvirae</taxon>
        <taxon>Uroviricota</taxon>
        <taxon>Caudoviricetes</taxon>
        <taxon>Autographivirales</taxon>
        <taxon>Autonotataviridae</taxon>
        <taxon>Risjevirus</taxon>
        <taxon>Risjevirus RSJ5</taxon>
    </lineage>
</organism>
<dbReference type="GeneID" id="26644296"/>
<evidence type="ECO:0000256" key="9">
    <source>
        <dbReference type="ARBA" id="ARBA00023219"/>
    </source>
</evidence>
<accession>A0A077KTK0</accession>
<evidence type="ECO:0000256" key="4">
    <source>
        <dbReference type="ARBA" id="ARBA00022595"/>
    </source>
</evidence>
<evidence type="ECO:0000256" key="1">
    <source>
        <dbReference type="ARBA" id="ARBA00003421"/>
    </source>
</evidence>
<keyword evidence="8" id="KW-1171">Viral genome ejection through host cell envelope</keyword>
<keyword evidence="13" id="KW-1185">Reference proteome</keyword>
<dbReference type="GO" id="GO:0044423">
    <property type="term" value="C:virion component"/>
    <property type="evidence" value="ECO:0007669"/>
    <property type="project" value="UniProtKB-KW"/>
</dbReference>
<evidence type="ECO:0000256" key="6">
    <source>
        <dbReference type="ARBA" id="ARBA00022844"/>
    </source>
</evidence>
<keyword evidence="6" id="KW-0946">Virion</keyword>
<evidence type="ECO:0000313" key="12">
    <source>
        <dbReference type="EMBL" id="BAP34922.1"/>
    </source>
</evidence>
<evidence type="ECO:0000256" key="5">
    <source>
        <dbReference type="ARBA" id="ARBA00022612"/>
    </source>
</evidence>
<evidence type="ECO:0000256" key="10">
    <source>
        <dbReference type="ARBA" id="ARBA00023296"/>
    </source>
</evidence>
<keyword evidence="3" id="KW-1244">Viral short tail ejection system</keyword>
<reference evidence="12 13" key="1">
    <citation type="submission" date="2014-08" db="EMBL/GenBank/DDBJ databases">
        <title>Isolation and characterization of bacteriophages infecting R. solanacearum from Thailand.</title>
        <authorList>
            <person name="Narulita E."/>
            <person name="Kawasaki T."/>
            <person name="Fujie M."/>
            <person name="Yamada T."/>
        </authorList>
    </citation>
    <scope>NUCLEOTIDE SEQUENCE [LARGE SCALE GENOMIC DNA]</scope>
</reference>
<feature type="region of interest" description="Disordered" evidence="11">
    <location>
        <begin position="491"/>
        <end position="519"/>
    </location>
</feature>
<dbReference type="Proteomes" id="UP000203427">
    <property type="component" value="Segment"/>
</dbReference>
<evidence type="ECO:0000256" key="2">
    <source>
        <dbReference type="ARBA" id="ARBA00004328"/>
    </source>
</evidence>